<dbReference type="InterPro" id="IPR029063">
    <property type="entry name" value="SAM-dependent_MTases_sf"/>
</dbReference>
<dbReference type="Gene3D" id="3.40.50.150">
    <property type="entry name" value="Vaccinia Virus protein VP39"/>
    <property type="match status" value="1"/>
</dbReference>
<evidence type="ECO:0000313" key="2">
    <source>
        <dbReference type="EMBL" id="MFC7199336.1"/>
    </source>
</evidence>
<keyword evidence="2" id="KW-0489">Methyltransferase</keyword>
<organism evidence="2 3">
    <name type="scientific">Halospeciosus flavus</name>
    <dbReference type="NCBI Taxonomy" id="3032283"/>
    <lineage>
        <taxon>Archaea</taxon>
        <taxon>Methanobacteriati</taxon>
        <taxon>Methanobacteriota</taxon>
        <taxon>Stenosarchaea group</taxon>
        <taxon>Halobacteria</taxon>
        <taxon>Halobacteriales</taxon>
        <taxon>Halobacteriaceae</taxon>
        <taxon>Halospeciosus</taxon>
    </lineage>
</organism>
<dbReference type="PANTHER" id="PTHR43591">
    <property type="entry name" value="METHYLTRANSFERASE"/>
    <property type="match status" value="1"/>
</dbReference>
<feature type="domain" description="Methyltransferase type 11" evidence="1">
    <location>
        <begin position="24"/>
        <end position="111"/>
    </location>
</feature>
<sequence length="177" mass="18916">MPPAKRRVLAAGLDRAERPVRRVLDVGGGTGRAARVLGDFEPVVVDLSRPMLRVAHEKGLRTVQGDARRLPVADESVDAAVFVDALHHVPDVPAALADVARVLRPGGVLVVRDFDPTTLRGRALVAAEHLFGMGSTFYAPDDLASLLADAGLRPTVVETGFGYTVAGVKRRSEPREQ</sequence>
<reference evidence="2 3" key="1">
    <citation type="journal article" date="2019" name="Int. J. Syst. Evol. Microbiol.">
        <title>The Global Catalogue of Microorganisms (GCM) 10K type strain sequencing project: providing services to taxonomists for standard genome sequencing and annotation.</title>
        <authorList>
            <consortium name="The Broad Institute Genomics Platform"/>
            <consortium name="The Broad Institute Genome Sequencing Center for Infectious Disease"/>
            <person name="Wu L."/>
            <person name="Ma J."/>
        </authorList>
    </citation>
    <scope>NUCLEOTIDE SEQUENCE [LARGE SCALE GENOMIC DNA]</scope>
    <source>
        <strain evidence="2 3">XZGYJ-43</strain>
    </source>
</reference>
<dbReference type="GO" id="GO:0008168">
    <property type="term" value="F:methyltransferase activity"/>
    <property type="evidence" value="ECO:0007669"/>
    <property type="project" value="UniProtKB-KW"/>
</dbReference>
<dbReference type="EC" id="2.1.1.-" evidence="2"/>
<dbReference type="GO" id="GO:0032259">
    <property type="term" value="P:methylation"/>
    <property type="evidence" value="ECO:0007669"/>
    <property type="project" value="UniProtKB-KW"/>
</dbReference>
<comment type="caution">
    <text evidence="2">The sequence shown here is derived from an EMBL/GenBank/DDBJ whole genome shotgun (WGS) entry which is preliminary data.</text>
</comment>
<evidence type="ECO:0000313" key="3">
    <source>
        <dbReference type="Proteomes" id="UP001596447"/>
    </source>
</evidence>
<protein>
    <submittedName>
        <fullName evidence="2">Class I SAM-dependent methyltransferase</fullName>
        <ecNumber evidence="2">2.1.1.-</ecNumber>
    </submittedName>
</protein>
<accession>A0ABD5Z2C5</accession>
<name>A0ABD5Z2C5_9EURY</name>
<dbReference type="Proteomes" id="UP001596447">
    <property type="component" value="Unassembled WGS sequence"/>
</dbReference>
<keyword evidence="3" id="KW-1185">Reference proteome</keyword>
<keyword evidence="2" id="KW-0808">Transferase</keyword>
<dbReference type="AlphaFoldDB" id="A0ABD5Z2C5"/>
<dbReference type="SUPFAM" id="SSF53335">
    <property type="entry name" value="S-adenosyl-L-methionine-dependent methyltransferases"/>
    <property type="match status" value="1"/>
</dbReference>
<gene>
    <name evidence="2" type="ORF">ACFQJ9_07905</name>
</gene>
<evidence type="ECO:0000259" key="1">
    <source>
        <dbReference type="Pfam" id="PF08241"/>
    </source>
</evidence>
<proteinExistence type="predicted"/>
<dbReference type="Pfam" id="PF08241">
    <property type="entry name" value="Methyltransf_11"/>
    <property type="match status" value="1"/>
</dbReference>
<dbReference type="InterPro" id="IPR013216">
    <property type="entry name" value="Methyltransf_11"/>
</dbReference>
<dbReference type="EMBL" id="JBHTAR010000011">
    <property type="protein sequence ID" value="MFC7199336.1"/>
    <property type="molecule type" value="Genomic_DNA"/>
</dbReference>
<dbReference type="CDD" id="cd02440">
    <property type="entry name" value="AdoMet_MTases"/>
    <property type="match status" value="1"/>
</dbReference>
<dbReference type="RefSeq" id="WP_279530087.1">
    <property type="nucleotide sequence ID" value="NZ_CP122312.1"/>
</dbReference>